<evidence type="ECO:0000256" key="3">
    <source>
        <dbReference type="ARBA" id="ARBA00010102"/>
    </source>
</evidence>
<keyword evidence="8" id="KW-0458">Lysosome</keyword>
<proteinExistence type="inferred from homology"/>
<dbReference type="Proteomes" id="UP000298663">
    <property type="component" value="Unassembled WGS sequence"/>
</dbReference>
<dbReference type="PROSITE" id="PS00678">
    <property type="entry name" value="WD_REPEATS_1"/>
    <property type="match status" value="1"/>
</dbReference>
<dbReference type="PANTHER" id="PTHR11024:SF3">
    <property type="entry name" value="NUCLEOPORIN SEH1"/>
    <property type="match status" value="1"/>
</dbReference>
<evidence type="ECO:0000256" key="10">
    <source>
        <dbReference type="PROSITE-ProRule" id="PRU00221"/>
    </source>
</evidence>
<evidence type="ECO:0000256" key="7">
    <source>
        <dbReference type="ARBA" id="ARBA00022927"/>
    </source>
</evidence>
<evidence type="ECO:0000256" key="4">
    <source>
        <dbReference type="ARBA" id="ARBA00022448"/>
    </source>
</evidence>
<reference evidence="11 12" key="2">
    <citation type="journal article" date="2019" name="G3 (Bethesda)">
        <title>Hybrid Assembly of the Genome of the Entomopathogenic Nematode Steinernema carpocapsae Identifies the X-Chromosome.</title>
        <authorList>
            <person name="Serra L."/>
            <person name="Macchietto M."/>
            <person name="Macias-Munoz A."/>
            <person name="McGill C.J."/>
            <person name="Rodriguez I.M."/>
            <person name="Rodriguez B."/>
            <person name="Murad R."/>
            <person name="Mortazavi A."/>
        </authorList>
    </citation>
    <scope>NUCLEOTIDE SEQUENCE [LARGE SCALE GENOMIC DNA]</scope>
    <source>
        <strain evidence="11 12">ALL</strain>
    </source>
</reference>
<sequence length="143" mass="16504">MLCTDPQKDFITHVAFDFFGRRIATASSDMTVCVWDLSQDKKEWTRTASWKSHFGPIWKVRWAHPEFGQVLATCSFDRSIQIFEEVCEQRASRLARSGIQVGRGEATNKWVKRTVFNESPVNVTDIQFFPKQLGLILVSYPQD</sequence>
<gene>
    <name evidence="11" type="ORF">L596_019152</name>
</gene>
<evidence type="ECO:0000313" key="11">
    <source>
        <dbReference type="EMBL" id="TKR78333.1"/>
    </source>
</evidence>
<evidence type="ECO:0000256" key="2">
    <source>
        <dbReference type="ARBA" id="ARBA00004371"/>
    </source>
</evidence>
<organism evidence="11 12">
    <name type="scientific">Steinernema carpocapsae</name>
    <name type="common">Entomopathogenic nematode</name>
    <dbReference type="NCBI Taxonomy" id="34508"/>
    <lineage>
        <taxon>Eukaryota</taxon>
        <taxon>Metazoa</taxon>
        <taxon>Ecdysozoa</taxon>
        <taxon>Nematoda</taxon>
        <taxon>Chromadorea</taxon>
        <taxon>Rhabditida</taxon>
        <taxon>Tylenchina</taxon>
        <taxon>Panagrolaimomorpha</taxon>
        <taxon>Strongyloidoidea</taxon>
        <taxon>Steinernematidae</taxon>
        <taxon>Steinernema</taxon>
    </lineage>
</organism>
<dbReference type="GO" id="GO:0015031">
    <property type="term" value="P:protein transport"/>
    <property type="evidence" value="ECO:0007669"/>
    <property type="project" value="UniProtKB-KW"/>
</dbReference>
<dbReference type="SUPFAM" id="SSF50978">
    <property type="entry name" value="WD40 repeat-like"/>
    <property type="match status" value="1"/>
</dbReference>
<feature type="repeat" description="WD" evidence="10">
    <location>
        <begin position="4"/>
        <end position="45"/>
    </location>
</feature>
<comment type="subcellular location">
    <subcellularLocation>
        <location evidence="2">Lysosome</location>
    </subcellularLocation>
    <subcellularLocation>
        <location evidence="1">Nucleus envelope</location>
    </subcellularLocation>
</comment>
<keyword evidence="7" id="KW-0653">Protein transport</keyword>
<dbReference type="GO" id="GO:0005198">
    <property type="term" value="F:structural molecule activity"/>
    <property type="evidence" value="ECO:0007669"/>
    <property type="project" value="InterPro"/>
</dbReference>
<dbReference type="SMART" id="SM00320">
    <property type="entry name" value="WD40"/>
    <property type="match status" value="2"/>
</dbReference>
<protein>
    <submittedName>
        <fullName evidence="11">Uncharacterized protein</fullName>
    </submittedName>
</protein>
<dbReference type="PROSITE" id="PS50082">
    <property type="entry name" value="WD_REPEATS_2"/>
    <property type="match status" value="1"/>
</dbReference>
<dbReference type="InterPro" id="IPR036322">
    <property type="entry name" value="WD40_repeat_dom_sf"/>
</dbReference>
<keyword evidence="4" id="KW-0813">Transport</keyword>
<evidence type="ECO:0000256" key="5">
    <source>
        <dbReference type="ARBA" id="ARBA00022574"/>
    </source>
</evidence>
<name>A0A4U5N885_STECR</name>
<dbReference type="GO" id="GO:1904263">
    <property type="term" value="P:positive regulation of TORC1 signaling"/>
    <property type="evidence" value="ECO:0007669"/>
    <property type="project" value="TreeGrafter"/>
</dbReference>
<dbReference type="OrthoDB" id="364224at2759"/>
<keyword evidence="6" id="KW-0677">Repeat</keyword>
<comment type="caution">
    <text evidence="11">The sequence shown here is derived from an EMBL/GenBank/DDBJ whole genome shotgun (WGS) entry which is preliminary data.</text>
</comment>
<dbReference type="GO" id="GO:0035859">
    <property type="term" value="C:Seh1-associated complex"/>
    <property type="evidence" value="ECO:0007669"/>
    <property type="project" value="TreeGrafter"/>
</dbReference>
<dbReference type="GO" id="GO:0034198">
    <property type="term" value="P:cellular response to amino acid starvation"/>
    <property type="evidence" value="ECO:0007669"/>
    <property type="project" value="TreeGrafter"/>
</dbReference>
<evidence type="ECO:0000313" key="12">
    <source>
        <dbReference type="Proteomes" id="UP000298663"/>
    </source>
</evidence>
<dbReference type="Pfam" id="PF00400">
    <property type="entry name" value="WD40"/>
    <property type="match status" value="2"/>
</dbReference>
<keyword evidence="9" id="KW-0539">Nucleus</keyword>
<evidence type="ECO:0000256" key="9">
    <source>
        <dbReference type="ARBA" id="ARBA00023242"/>
    </source>
</evidence>
<dbReference type="EMBL" id="AZBU02000005">
    <property type="protein sequence ID" value="TKR78333.1"/>
    <property type="molecule type" value="Genomic_DNA"/>
</dbReference>
<accession>A0A4U5N885</accession>
<dbReference type="InterPro" id="IPR037363">
    <property type="entry name" value="Sec13/Seh1_fam"/>
</dbReference>
<dbReference type="InterPro" id="IPR001680">
    <property type="entry name" value="WD40_rpt"/>
</dbReference>
<dbReference type="PANTHER" id="PTHR11024">
    <property type="entry name" value="NUCLEAR PORE COMPLEX PROTEIN SEC13 / SEH1 FAMILY MEMBER"/>
    <property type="match status" value="1"/>
</dbReference>
<evidence type="ECO:0000256" key="6">
    <source>
        <dbReference type="ARBA" id="ARBA00022737"/>
    </source>
</evidence>
<comment type="similarity">
    <text evidence="3">Belongs to the WD repeat SEC13 family.</text>
</comment>
<dbReference type="GO" id="GO:0031080">
    <property type="term" value="C:nuclear pore outer ring"/>
    <property type="evidence" value="ECO:0007669"/>
    <property type="project" value="TreeGrafter"/>
</dbReference>
<evidence type="ECO:0000256" key="8">
    <source>
        <dbReference type="ARBA" id="ARBA00023228"/>
    </source>
</evidence>
<keyword evidence="12" id="KW-1185">Reference proteome</keyword>
<dbReference type="InterPro" id="IPR019775">
    <property type="entry name" value="WD40_repeat_CS"/>
</dbReference>
<dbReference type="STRING" id="34508.A0A4U5N885"/>
<dbReference type="AlphaFoldDB" id="A0A4U5N885"/>
<reference evidence="11 12" key="1">
    <citation type="journal article" date="2015" name="Genome Biol.">
        <title>Comparative genomics of Steinernema reveals deeply conserved gene regulatory networks.</title>
        <authorList>
            <person name="Dillman A.R."/>
            <person name="Macchietto M."/>
            <person name="Porter C.F."/>
            <person name="Rogers A."/>
            <person name="Williams B."/>
            <person name="Antoshechkin I."/>
            <person name="Lee M.M."/>
            <person name="Goodwin Z."/>
            <person name="Lu X."/>
            <person name="Lewis E.E."/>
            <person name="Goodrich-Blair H."/>
            <person name="Stock S.P."/>
            <person name="Adams B.J."/>
            <person name="Sternberg P.W."/>
            <person name="Mortazavi A."/>
        </authorList>
    </citation>
    <scope>NUCLEOTIDE SEQUENCE [LARGE SCALE GENOMIC DNA]</scope>
    <source>
        <strain evidence="11 12">ALL</strain>
    </source>
</reference>
<keyword evidence="5 10" id="KW-0853">WD repeat</keyword>
<dbReference type="InterPro" id="IPR015943">
    <property type="entry name" value="WD40/YVTN_repeat-like_dom_sf"/>
</dbReference>
<evidence type="ECO:0000256" key="1">
    <source>
        <dbReference type="ARBA" id="ARBA00004259"/>
    </source>
</evidence>
<dbReference type="GO" id="GO:0005764">
    <property type="term" value="C:lysosome"/>
    <property type="evidence" value="ECO:0007669"/>
    <property type="project" value="UniProtKB-SubCell"/>
</dbReference>
<dbReference type="Gene3D" id="2.130.10.10">
    <property type="entry name" value="YVTN repeat-like/Quinoprotein amine dehydrogenase"/>
    <property type="match status" value="1"/>
</dbReference>